<dbReference type="EMBL" id="JAJTJA010000001">
    <property type="protein sequence ID" value="KAH8705731.1"/>
    <property type="molecule type" value="Genomic_DNA"/>
</dbReference>
<feature type="compositionally biased region" description="Polar residues" evidence="1">
    <location>
        <begin position="32"/>
        <end position="42"/>
    </location>
</feature>
<organism evidence="2 3">
    <name type="scientific">Talaromyces proteolyticus</name>
    <dbReference type="NCBI Taxonomy" id="1131652"/>
    <lineage>
        <taxon>Eukaryota</taxon>
        <taxon>Fungi</taxon>
        <taxon>Dikarya</taxon>
        <taxon>Ascomycota</taxon>
        <taxon>Pezizomycotina</taxon>
        <taxon>Eurotiomycetes</taxon>
        <taxon>Eurotiomycetidae</taxon>
        <taxon>Eurotiales</taxon>
        <taxon>Trichocomaceae</taxon>
        <taxon>Talaromyces</taxon>
        <taxon>Talaromyces sect. Bacilispori</taxon>
    </lineage>
</organism>
<dbReference type="GeneID" id="70245236"/>
<accession>A0AAD4Q6I1</accession>
<gene>
    <name evidence="2" type="ORF">BGW36DRAFT_368086</name>
</gene>
<dbReference type="Pfam" id="PF10253">
    <property type="entry name" value="PRCC"/>
    <property type="match status" value="1"/>
</dbReference>
<sequence length="407" mass="43439">MALVQYSDSEGSDSEDQPQPQVLSKEPAPAESKSSNAPQKYSSLVDRGNPRKIKVALPEIKPEAKGDEDGPARKKPRTNGEGLFSGFNSILPAPKRANQPAATATANSTGASRNPFSLKTGSAPGFDRHADAELRQEQALNEVAGSNKDDTIPKPGGFAGDNKEGSLLQEENYKKKGNAMVFKPLSVARSGPKKKSAAFVAAKASAKNAKTAVAPKATALEPIASTTTEAPKPVEPPKPKVSLFSFSNEEKAAPVETTSGYESILFNPSAANDPQEDSASLEYHNQASSSYPTPSTKQESSLDAIANDLNLSRAERRQLMGRNSSMPTSRVVNFNTDTEYAANQEMLSNTTQDELAAQQHNPVRAIAPGKHSLKQLVQAASSQRDALEESFAAGRRNKKEAGSRYGW</sequence>
<evidence type="ECO:0000313" key="2">
    <source>
        <dbReference type="EMBL" id="KAH8705731.1"/>
    </source>
</evidence>
<feature type="compositionally biased region" description="Basic and acidic residues" evidence="1">
    <location>
        <begin position="60"/>
        <end position="72"/>
    </location>
</feature>
<feature type="region of interest" description="Disordered" evidence="1">
    <location>
        <begin position="1"/>
        <end position="167"/>
    </location>
</feature>
<comment type="caution">
    <text evidence="2">The sequence shown here is derived from an EMBL/GenBank/DDBJ whole genome shotgun (WGS) entry which is preliminary data.</text>
</comment>
<evidence type="ECO:0000256" key="1">
    <source>
        <dbReference type="SAM" id="MobiDB-lite"/>
    </source>
</evidence>
<feature type="region of interest" description="Disordered" evidence="1">
    <location>
        <begin position="378"/>
        <end position="407"/>
    </location>
</feature>
<dbReference type="PANTHER" id="PTHR13621">
    <property type="entry name" value="PROLINE-RICH PROTEIN PRCC"/>
    <property type="match status" value="1"/>
</dbReference>
<dbReference type="GO" id="GO:0005634">
    <property type="term" value="C:nucleus"/>
    <property type="evidence" value="ECO:0007669"/>
    <property type="project" value="TreeGrafter"/>
</dbReference>
<reference evidence="2" key="1">
    <citation type="submission" date="2021-12" db="EMBL/GenBank/DDBJ databases">
        <title>Convergent genome expansion in fungi linked to evolution of root-endophyte symbiosis.</title>
        <authorList>
            <consortium name="DOE Joint Genome Institute"/>
            <person name="Ke Y.-H."/>
            <person name="Bonito G."/>
            <person name="Liao H.-L."/>
            <person name="Looney B."/>
            <person name="Rojas-Flechas A."/>
            <person name="Nash J."/>
            <person name="Hameed K."/>
            <person name="Schadt C."/>
            <person name="Martin F."/>
            <person name="Crous P.W."/>
            <person name="Miettinen O."/>
            <person name="Magnuson J.K."/>
            <person name="Labbe J."/>
            <person name="Jacobson D."/>
            <person name="Doktycz M.J."/>
            <person name="Veneault-Fourrey C."/>
            <person name="Kuo A."/>
            <person name="Mondo S."/>
            <person name="Calhoun S."/>
            <person name="Riley R."/>
            <person name="Ohm R."/>
            <person name="LaButti K."/>
            <person name="Andreopoulos B."/>
            <person name="Pangilinan J."/>
            <person name="Nolan M."/>
            <person name="Tritt A."/>
            <person name="Clum A."/>
            <person name="Lipzen A."/>
            <person name="Daum C."/>
            <person name="Barry K."/>
            <person name="Grigoriev I.V."/>
            <person name="Vilgalys R."/>
        </authorList>
    </citation>
    <scope>NUCLEOTIDE SEQUENCE</scope>
    <source>
        <strain evidence="2">PMI_201</strain>
    </source>
</reference>
<dbReference type="RefSeq" id="XP_046078352.1">
    <property type="nucleotide sequence ID" value="XM_046214949.1"/>
</dbReference>
<protein>
    <submittedName>
        <fullName evidence="2">Mitotic checkpoint regulator, MAD2B-interacting-domain-containing protein</fullName>
    </submittedName>
</protein>
<feature type="compositionally biased region" description="Low complexity" evidence="1">
    <location>
        <begin position="101"/>
        <end position="112"/>
    </location>
</feature>
<dbReference type="AlphaFoldDB" id="A0AAD4Q6I1"/>
<proteinExistence type="predicted"/>
<evidence type="ECO:0000313" key="3">
    <source>
        <dbReference type="Proteomes" id="UP001201262"/>
    </source>
</evidence>
<feature type="compositionally biased region" description="Polar residues" evidence="1">
    <location>
        <begin position="283"/>
        <end position="301"/>
    </location>
</feature>
<name>A0AAD4Q6I1_9EURO</name>
<keyword evidence="3" id="KW-1185">Reference proteome</keyword>
<feature type="region of interest" description="Disordered" evidence="1">
    <location>
        <begin position="265"/>
        <end position="301"/>
    </location>
</feature>
<dbReference type="InterPro" id="IPR018800">
    <property type="entry name" value="PRCC"/>
</dbReference>
<dbReference type="PANTHER" id="PTHR13621:SF2">
    <property type="entry name" value="PROLINE-RICH PROTEIN PRCC"/>
    <property type="match status" value="1"/>
</dbReference>
<feature type="compositionally biased region" description="Basic and acidic residues" evidence="1">
    <location>
        <begin position="126"/>
        <end position="136"/>
    </location>
</feature>
<dbReference type="Proteomes" id="UP001201262">
    <property type="component" value="Unassembled WGS sequence"/>
</dbReference>